<protein>
    <submittedName>
        <fullName evidence="4">SPOR domain-containing protein</fullName>
    </submittedName>
</protein>
<dbReference type="Pfam" id="PF05036">
    <property type="entry name" value="SPOR"/>
    <property type="match status" value="1"/>
</dbReference>
<feature type="domain" description="SPOR" evidence="3">
    <location>
        <begin position="221"/>
        <end position="287"/>
    </location>
</feature>
<name>A0A5M9WT52_PAEAM</name>
<dbReference type="EMBL" id="RIAS01000006">
    <property type="protein sequence ID" value="KAA8784722.1"/>
    <property type="molecule type" value="Genomic_DNA"/>
</dbReference>
<accession>A0A5M9WT52</accession>
<reference evidence="4 5" key="1">
    <citation type="journal article" date="2019" name="J. Ind. Microbiol. Biotechnol.">
        <title>Paenibacillus amylolyticus 27C64 has a diverse set of carbohydrate-active enzymes and complete pectin deconstruction system.</title>
        <authorList>
            <person name="Keggi C."/>
            <person name="Doran-Peterson J."/>
        </authorList>
    </citation>
    <scope>NUCLEOTIDE SEQUENCE [LARGE SCALE GENOMIC DNA]</scope>
    <source>
        <strain evidence="4 5">27C64</strain>
    </source>
</reference>
<dbReference type="Gene3D" id="3.30.70.1070">
    <property type="entry name" value="Sporulation related repeat"/>
    <property type="match status" value="1"/>
</dbReference>
<evidence type="ECO:0000256" key="2">
    <source>
        <dbReference type="SAM" id="Phobius"/>
    </source>
</evidence>
<feature type="region of interest" description="Disordered" evidence="1">
    <location>
        <begin position="1"/>
        <end position="20"/>
    </location>
</feature>
<dbReference type="RefSeq" id="WP_123064556.1">
    <property type="nucleotide sequence ID" value="NZ_RIAS01000006.1"/>
</dbReference>
<feature type="transmembrane region" description="Helical" evidence="2">
    <location>
        <begin position="158"/>
        <end position="180"/>
    </location>
</feature>
<dbReference type="AlphaFoldDB" id="A0A5M9WT52"/>
<evidence type="ECO:0000313" key="4">
    <source>
        <dbReference type="EMBL" id="KAA8784722.1"/>
    </source>
</evidence>
<organism evidence="4 5">
    <name type="scientific">Paenibacillus amylolyticus</name>
    <dbReference type="NCBI Taxonomy" id="1451"/>
    <lineage>
        <taxon>Bacteria</taxon>
        <taxon>Bacillati</taxon>
        <taxon>Bacillota</taxon>
        <taxon>Bacilli</taxon>
        <taxon>Bacillales</taxon>
        <taxon>Paenibacillaceae</taxon>
        <taxon>Paenibacillus</taxon>
    </lineage>
</organism>
<evidence type="ECO:0000259" key="3">
    <source>
        <dbReference type="Pfam" id="PF05036"/>
    </source>
</evidence>
<keyword evidence="2" id="KW-0812">Transmembrane</keyword>
<comment type="caution">
    <text evidence="4">The sequence shown here is derived from an EMBL/GenBank/DDBJ whole genome shotgun (WGS) entry which is preliminary data.</text>
</comment>
<gene>
    <name evidence="4" type="ORF">EC604_12775</name>
</gene>
<dbReference type="InterPro" id="IPR036680">
    <property type="entry name" value="SPOR-like_sf"/>
</dbReference>
<feature type="region of interest" description="Disordered" evidence="1">
    <location>
        <begin position="101"/>
        <end position="132"/>
    </location>
</feature>
<keyword evidence="2" id="KW-1133">Transmembrane helix</keyword>
<proteinExistence type="predicted"/>
<evidence type="ECO:0000256" key="1">
    <source>
        <dbReference type="SAM" id="MobiDB-lite"/>
    </source>
</evidence>
<sequence>MSNARMTFRFGDQESDKLGNQEMPASSTLVTMNGNLSNTVQTLPNPEPDKNNRAVSSWTAEDMPVDWGGTILADASRSGSDRLKHTDSLNYRTSDLDADFDHRSTYTDSASDRNAQYDPYEYESESERSEDLDQGHNWMIESENYSYKRNRPPRGWKMIGSVSGALVTGALFGMVILSFFNKESAVKPDQMLPVNQSISTVSGQEGEAGTAGQLAISYAGGTYYALQYGVFSSPERAEQAKLELTQTGLAASSDPDDGNRVYAGISSDREEAKLLSTRLKSQGVELYVKEIVNPTVDPAIFGNKQEDVALFFKNSSALVDQLSTLSIQQLGQSVQAAISPEMMASLQTQHQTWLTGIKILAPGMAVDVQPVVSGMEKSMNSAITAIAEYNKNPDAVHMWAVQSDLMEYVLQQKKWLESIKQ</sequence>
<dbReference type="SUPFAM" id="SSF110997">
    <property type="entry name" value="Sporulation related repeat"/>
    <property type="match status" value="1"/>
</dbReference>
<dbReference type="InterPro" id="IPR007730">
    <property type="entry name" value="SPOR-like_dom"/>
</dbReference>
<dbReference type="OrthoDB" id="2680382at2"/>
<dbReference type="GO" id="GO:0042834">
    <property type="term" value="F:peptidoglycan binding"/>
    <property type="evidence" value="ECO:0007669"/>
    <property type="project" value="InterPro"/>
</dbReference>
<dbReference type="Proteomes" id="UP000323664">
    <property type="component" value="Unassembled WGS sequence"/>
</dbReference>
<keyword evidence="2" id="KW-0472">Membrane</keyword>
<evidence type="ECO:0000313" key="5">
    <source>
        <dbReference type="Proteomes" id="UP000323664"/>
    </source>
</evidence>